<proteinExistence type="predicted"/>
<dbReference type="Gene3D" id="2.60.40.1120">
    <property type="entry name" value="Carboxypeptidase-like, regulatory domain"/>
    <property type="match status" value="1"/>
</dbReference>
<dbReference type="RefSeq" id="WP_073398444.1">
    <property type="nucleotide sequence ID" value="NZ_FQTV01000001.1"/>
</dbReference>
<protein>
    <submittedName>
        <fullName evidence="2">CarboxypepD_reg-like domain-containing protein</fullName>
    </submittedName>
</protein>
<dbReference type="EMBL" id="FQTV01000001">
    <property type="protein sequence ID" value="SHE28080.1"/>
    <property type="molecule type" value="Genomic_DNA"/>
</dbReference>
<name>A0A1M4S7B5_9BACE</name>
<keyword evidence="3" id="KW-1185">Reference proteome</keyword>
<evidence type="ECO:0000256" key="1">
    <source>
        <dbReference type="SAM" id="SignalP"/>
    </source>
</evidence>
<dbReference type="Pfam" id="PF13715">
    <property type="entry name" value="CarbopepD_reg_2"/>
    <property type="match status" value="1"/>
</dbReference>
<organism evidence="2 3">
    <name type="scientific">Bacteroides luti</name>
    <dbReference type="NCBI Taxonomy" id="1297750"/>
    <lineage>
        <taxon>Bacteria</taxon>
        <taxon>Pseudomonadati</taxon>
        <taxon>Bacteroidota</taxon>
        <taxon>Bacteroidia</taxon>
        <taxon>Bacteroidales</taxon>
        <taxon>Bacteroidaceae</taxon>
        <taxon>Bacteroides</taxon>
    </lineage>
</organism>
<evidence type="ECO:0000313" key="3">
    <source>
        <dbReference type="Proteomes" id="UP000184509"/>
    </source>
</evidence>
<keyword evidence="1" id="KW-0732">Signal</keyword>
<feature type="signal peptide" evidence="1">
    <location>
        <begin position="1"/>
        <end position="26"/>
    </location>
</feature>
<sequence>MKTLFKSLICTLILILGASIQSEAFASVAEDYITVNGIVKDSQTKKKVEYATISIPGTTTSTISNVDGEFSLKIKSSVEARELVISHVGYSSSHVSISKGEQEAKTYYLSPNDYVLKEVIVQPALARSIVEEAVSKIEANYSPKSNMFDCFYRETVQKGKRYIQISEAILNLYKEPYTKGIERDRVRIFKGRKLVSPNQKDTLAVKLMGGPYMSVLLDVAKNKDILLDKEMLSSYEYTMEEPVNLDNRQQYVISFRPAVVLPYALYFGKYYIDKQSLAFTRIEFSLDLRDREKAISQILIKKPAGLRFKPLDVNFLITYKVQNGVSYINYIRTESQFNCDWKRRLFKSKYTVLSEVVATERDDAPAESIPYKESFKYDQTFSDKVSSFTDEDFWGGYNIIAPTESLMDGVKKLKKQYK</sequence>
<evidence type="ECO:0000313" key="2">
    <source>
        <dbReference type="EMBL" id="SHE28080.1"/>
    </source>
</evidence>
<dbReference type="SUPFAM" id="SSF49464">
    <property type="entry name" value="Carboxypeptidase regulatory domain-like"/>
    <property type="match status" value="1"/>
</dbReference>
<dbReference type="AlphaFoldDB" id="A0A1M4S7B5"/>
<dbReference type="STRING" id="1297750.SAMN05444405_1019"/>
<dbReference type="InterPro" id="IPR008969">
    <property type="entry name" value="CarboxyPept-like_regulatory"/>
</dbReference>
<dbReference type="Proteomes" id="UP000184509">
    <property type="component" value="Unassembled WGS sequence"/>
</dbReference>
<accession>A0A1M4S7B5</accession>
<reference evidence="2 3" key="1">
    <citation type="submission" date="2016-11" db="EMBL/GenBank/DDBJ databases">
        <authorList>
            <person name="Jaros S."/>
            <person name="Januszkiewicz K."/>
            <person name="Wedrychowicz H."/>
        </authorList>
    </citation>
    <scope>NUCLEOTIDE SEQUENCE [LARGE SCALE GENOMIC DNA]</scope>
    <source>
        <strain evidence="2 3">DSM 26991</strain>
    </source>
</reference>
<gene>
    <name evidence="2" type="ORF">SAMN05444405_1019</name>
</gene>
<dbReference type="OrthoDB" id="1413766at2"/>
<feature type="chain" id="PRO_5009907278" evidence="1">
    <location>
        <begin position="27"/>
        <end position="418"/>
    </location>
</feature>